<dbReference type="Pfam" id="PF13439">
    <property type="entry name" value="Glyco_transf_4"/>
    <property type="match status" value="1"/>
</dbReference>
<dbReference type="Pfam" id="PF00534">
    <property type="entry name" value="Glycos_transf_1"/>
    <property type="match status" value="1"/>
</dbReference>
<keyword evidence="4" id="KW-1185">Reference proteome</keyword>
<dbReference type="InterPro" id="IPR028098">
    <property type="entry name" value="Glyco_trans_4-like_N"/>
</dbReference>
<feature type="domain" description="Glycosyl transferase family 1" evidence="1">
    <location>
        <begin position="206"/>
        <end position="358"/>
    </location>
</feature>
<dbReference type="OrthoDB" id="9787111at2"/>
<dbReference type="SUPFAM" id="SSF53756">
    <property type="entry name" value="UDP-Glycosyltransferase/glycogen phosphorylase"/>
    <property type="match status" value="1"/>
</dbReference>
<dbReference type="InterPro" id="IPR050194">
    <property type="entry name" value="Glycosyltransferase_grp1"/>
</dbReference>
<dbReference type="AlphaFoldDB" id="A0A4R5MPF8"/>
<evidence type="ECO:0000259" key="1">
    <source>
        <dbReference type="Pfam" id="PF00534"/>
    </source>
</evidence>
<dbReference type="RefSeq" id="WP_133261307.1">
    <property type="nucleotide sequence ID" value="NZ_SJCY01000002.1"/>
</dbReference>
<reference evidence="3 4" key="1">
    <citation type="submission" date="2019-02" db="EMBL/GenBank/DDBJ databases">
        <title>Pedobacter sp. nov., a novel speices isolated from soil of pinguins habitat in Antarcitica.</title>
        <authorList>
            <person name="He R.-H."/>
        </authorList>
    </citation>
    <scope>NUCLEOTIDE SEQUENCE [LARGE SCALE GENOMIC DNA]</scope>
    <source>
        <strain evidence="3 4">E01020</strain>
    </source>
</reference>
<accession>A0A4R5MPF8</accession>
<dbReference type="Gene3D" id="3.40.50.2000">
    <property type="entry name" value="Glycogen Phosphorylase B"/>
    <property type="match status" value="2"/>
</dbReference>
<dbReference type="Proteomes" id="UP000295668">
    <property type="component" value="Unassembled WGS sequence"/>
</dbReference>
<keyword evidence="3" id="KW-0808">Transferase</keyword>
<gene>
    <name evidence="3" type="ORF">EZJ43_03595</name>
</gene>
<protein>
    <submittedName>
        <fullName evidence="3">Glycosyltransferase family 1 protein</fullName>
    </submittedName>
</protein>
<comment type="caution">
    <text evidence="3">The sequence shown here is derived from an EMBL/GenBank/DDBJ whole genome shotgun (WGS) entry which is preliminary data.</text>
</comment>
<evidence type="ECO:0000313" key="3">
    <source>
        <dbReference type="EMBL" id="TDG37215.1"/>
    </source>
</evidence>
<dbReference type="InterPro" id="IPR001296">
    <property type="entry name" value="Glyco_trans_1"/>
</dbReference>
<name>A0A4R5MPF8_9SPHI</name>
<organism evidence="3 4">
    <name type="scientific">Pedobacter changchengzhani</name>
    <dbReference type="NCBI Taxonomy" id="2529274"/>
    <lineage>
        <taxon>Bacteria</taxon>
        <taxon>Pseudomonadati</taxon>
        <taxon>Bacteroidota</taxon>
        <taxon>Sphingobacteriia</taxon>
        <taxon>Sphingobacteriales</taxon>
        <taxon>Sphingobacteriaceae</taxon>
        <taxon>Pedobacter</taxon>
    </lineage>
</organism>
<evidence type="ECO:0000259" key="2">
    <source>
        <dbReference type="Pfam" id="PF13439"/>
    </source>
</evidence>
<dbReference type="CDD" id="cd03801">
    <property type="entry name" value="GT4_PimA-like"/>
    <property type="match status" value="1"/>
</dbReference>
<evidence type="ECO:0000313" key="4">
    <source>
        <dbReference type="Proteomes" id="UP000295668"/>
    </source>
</evidence>
<proteinExistence type="predicted"/>
<sequence length="383" mass="42988">MRILVVHNFYQDPGGEDEVFRLEKAMLSETEEVFELTFSNKKGWAGWIQFLLYPYNFIAMRRIKAAIKQFKPDLVHIHNLHYAIGPAGIKAVKKFKIPLVMTLHNFRLICPSATLFNNGNVFLDSVKSDFPWKAVKLGLFSNSIIKTFWLAFANWAHKKMGTYNLVDQYIVLTDFARKIYLSSTLNISEQKFSLKPNFIFKLDFPNKPKQDYFLYVGRLSEEKGIRIALNAALKGDFKLSIAGDGPLKNELLSAAAQNKNIVLLGALSKNEVLSQMSSCSALVFPSICFEGMPMSIIEAFACATPVIASNLGAMQTMITDGENGLFFNPGDVDSLLGNIAKFSSLTQQSKLQMGANAKLAYESSYTEKENKNILMQIYSKAMQ</sequence>
<dbReference type="GO" id="GO:0016757">
    <property type="term" value="F:glycosyltransferase activity"/>
    <property type="evidence" value="ECO:0007669"/>
    <property type="project" value="InterPro"/>
</dbReference>
<feature type="domain" description="Glycosyltransferase subfamily 4-like N-terminal" evidence="2">
    <location>
        <begin position="51"/>
        <end position="197"/>
    </location>
</feature>
<dbReference type="PANTHER" id="PTHR45947:SF13">
    <property type="entry name" value="TRANSFERASE"/>
    <property type="match status" value="1"/>
</dbReference>
<dbReference type="EMBL" id="SJCY01000002">
    <property type="protein sequence ID" value="TDG37215.1"/>
    <property type="molecule type" value="Genomic_DNA"/>
</dbReference>
<dbReference type="PANTHER" id="PTHR45947">
    <property type="entry name" value="SULFOQUINOVOSYL TRANSFERASE SQD2"/>
    <property type="match status" value="1"/>
</dbReference>